<dbReference type="EMBL" id="OU963863">
    <property type="protein sequence ID" value="CAH0384540.1"/>
    <property type="molecule type" value="Genomic_DNA"/>
</dbReference>
<dbReference type="PANTHER" id="PTHR43677:SF4">
    <property type="entry name" value="QUINONE OXIDOREDUCTASE-LIKE PROTEIN 2"/>
    <property type="match status" value="1"/>
</dbReference>
<dbReference type="InterPro" id="IPR020843">
    <property type="entry name" value="ER"/>
</dbReference>
<dbReference type="OrthoDB" id="3509362at2759"/>
<dbReference type="InterPro" id="IPR011032">
    <property type="entry name" value="GroES-like_sf"/>
</dbReference>
<dbReference type="AlphaFoldDB" id="A0A9P0F0H8"/>
<dbReference type="Gene3D" id="3.90.180.10">
    <property type="entry name" value="Medium-chain alcohol dehydrogenases, catalytic domain"/>
    <property type="match status" value="1"/>
</dbReference>
<dbReference type="Proteomes" id="UP001152759">
    <property type="component" value="Chromosome 2"/>
</dbReference>
<dbReference type="GO" id="GO:0005739">
    <property type="term" value="C:mitochondrion"/>
    <property type="evidence" value="ECO:0007669"/>
    <property type="project" value="TreeGrafter"/>
</dbReference>
<dbReference type="PANTHER" id="PTHR43677">
    <property type="entry name" value="SHORT-CHAIN DEHYDROGENASE/REDUCTASE"/>
    <property type="match status" value="1"/>
</dbReference>
<dbReference type="InterPro" id="IPR036291">
    <property type="entry name" value="NAD(P)-bd_dom_sf"/>
</dbReference>
<dbReference type="CDD" id="cd08241">
    <property type="entry name" value="QOR1"/>
    <property type="match status" value="1"/>
</dbReference>
<accession>A0A9P0F0H8</accession>
<dbReference type="Gene3D" id="3.40.50.720">
    <property type="entry name" value="NAD(P)-binding Rossmann-like Domain"/>
    <property type="match status" value="1"/>
</dbReference>
<feature type="domain" description="Enoyl reductase (ER)" evidence="1">
    <location>
        <begin position="42"/>
        <end position="364"/>
    </location>
</feature>
<organism evidence="2 3">
    <name type="scientific">Bemisia tabaci</name>
    <name type="common">Sweetpotato whitefly</name>
    <name type="synonym">Aleurodes tabaci</name>
    <dbReference type="NCBI Taxonomy" id="7038"/>
    <lineage>
        <taxon>Eukaryota</taxon>
        <taxon>Metazoa</taxon>
        <taxon>Ecdysozoa</taxon>
        <taxon>Arthropoda</taxon>
        <taxon>Hexapoda</taxon>
        <taxon>Insecta</taxon>
        <taxon>Pterygota</taxon>
        <taxon>Neoptera</taxon>
        <taxon>Paraneoptera</taxon>
        <taxon>Hemiptera</taxon>
        <taxon>Sternorrhyncha</taxon>
        <taxon>Aleyrodoidea</taxon>
        <taxon>Aleyrodidae</taxon>
        <taxon>Aleyrodinae</taxon>
        <taxon>Bemisia</taxon>
    </lineage>
</organism>
<name>A0A9P0F0H8_BEMTA</name>
<dbReference type="InterPro" id="IPR013154">
    <property type="entry name" value="ADH-like_N"/>
</dbReference>
<evidence type="ECO:0000259" key="1">
    <source>
        <dbReference type="SMART" id="SM00829"/>
    </source>
</evidence>
<sequence length="368" mass="40058">MALPRIVRSFLQRQSQVKFASSNLCSQRYASLKAAILQEPKEALVVEEIKSRKKLKKGEVRIGVHCSAVNAPDRLLTQGLSEDKVKLPFIPGFEVAGEILERHDKSNNEDEDDDDVLEVGDRVLALSKEDFGGFSEECIVSEKDVWKIPSELTYETAAALGDSYATALIALGRRAQVKAGNVVLITAQTGGLGLAAVDVAANVYKGKVISISDTEDEATLVRDKGAWSAITYNPKTLLKSVQEVSENKGADIVLDTCGGAIFKDAVKCVALEGKVLMAGFASQKLSDVPLSSLLELPSFSLIGVSLSNYRQTGFKIYRRVVQDVIDMCEQGLITPSISKVYQLEEVNEALQFLDDKKCVGKVILKIQD</sequence>
<dbReference type="Pfam" id="PF08240">
    <property type="entry name" value="ADH_N"/>
    <property type="match status" value="1"/>
</dbReference>
<gene>
    <name evidence="2" type="ORF">BEMITA_LOCUS3853</name>
</gene>
<evidence type="ECO:0000313" key="2">
    <source>
        <dbReference type="EMBL" id="CAH0384540.1"/>
    </source>
</evidence>
<protein>
    <recommendedName>
        <fullName evidence="1">Enoyl reductase (ER) domain-containing protein</fullName>
    </recommendedName>
</protein>
<evidence type="ECO:0000313" key="3">
    <source>
        <dbReference type="Proteomes" id="UP001152759"/>
    </source>
</evidence>
<dbReference type="InterPro" id="IPR051397">
    <property type="entry name" value="Zn-ADH-like_protein"/>
</dbReference>
<dbReference type="GO" id="GO:0016491">
    <property type="term" value="F:oxidoreductase activity"/>
    <property type="evidence" value="ECO:0007669"/>
    <property type="project" value="InterPro"/>
</dbReference>
<dbReference type="Pfam" id="PF00107">
    <property type="entry name" value="ADH_zinc_N"/>
    <property type="match status" value="1"/>
</dbReference>
<reference evidence="2" key="1">
    <citation type="submission" date="2021-12" db="EMBL/GenBank/DDBJ databases">
        <authorList>
            <person name="King R."/>
        </authorList>
    </citation>
    <scope>NUCLEOTIDE SEQUENCE</scope>
</reference>
<dbReference type="InterPro" id="IPR013149">
    <property type="entry name" value="ADH-like_C"/>
</dbReference>
<dbReference type="SUPFAM" id="SSF50129">
    <property type="entry name" value="GroES-like"/>
    <property type="match status" value="1"/>
</dbReference>
<keyword evidence="3" id="KW-1185">Reference proteome</keyword>
<proteinExistence type="predicted"/>
<dbReference type="SUPFAM" id="SSF51735">
    <property type="entry name" value="NAD(P)-binding Rossmann-fold domains"/>
    <property type="match status" value="1"/>
</dbReference>
<dbReference type="SMART" id="SM00829">
    <property type="entry name" value="PKS_ER"/>
    <property type="match status" value="1"/>
</dbReference>
<dbReference type="KEGG" id="btab:109032469"/>